<protein>
    <recommendedName>
        <fullName evidence="2">sterol 3beta-glucosyltransferase</fullName>
        <ecNumber evidence="2">2.4.1.173</ecNumber>
    </recommendedName>
    <alternativeName>
        <fullName evidence="5">Autophagy-related protein 26</fullName>
    </alternativeName>
</protein>
<evidence type="ECO:0000256" key="4">
    <source>
        <dbReference type="ARBA" id="ARBA00022679"/>
    </source>
</evidence>
<gene>
    <name evidence="10" type="ORF">HMN09_01246800</name>
</gene>
<dbReference type="Pfam" id="PF06722">
    <property type="entry name" value="EryCIII-like_C"/>
    <property type="match status" value="1"/>
</dbReference>
<dbReference type="FunFam" id="3.40.50.2000:FF:000009">
    <property type="entry name" value="Sterol 3-beta-glucosyltransferase UGT80A2"/>
    <property type="match status" value="1"/>
</dbReference>
<evidence type="ECO:0000256" key="3">
    <source>
        <dbReference type="ARBA" id="ARBA00022676"/>
    </source>
</evidence>
<evidence type="ECO:0000256" key="2">
    <source>
        <dbReference type="ARBA" id="ARBA00012650"/>
    </source>
</evidence>
<dbReference type="GO" id="GO:0005975">
    <property type="term" value="P:carbohydrate metabolic process"/>
    <property type="evidence" value="ECO:0007669"/>
    <property type="project" value="InterPro"/>
</dbReference>
<feature type="compositionally biased region" description="Polar residues" evidence="8">
    <location>
        <begin position="581"/>
        <end position="590"/>
    </location>
</feature>
<dbReference type="InterPro" id="IPR002213">
    <property type="entry name" value="UDP_glucos_trans"/>
</dbReference>
<dbReference type="Proteomes" id="UP000613580">
    <property type="component" value="Unassembled WGS sequence"/>
</dbReference>
<dbReference type="PANTHER" id="PTHR48050:SF26">
    <property type="entry name" value="STEROL 3-BETA-GLUCOSYLTRANSFERASE"/>
    <property type="match status" value="1"/>
</dbReference>
<proteinExistence type="inferred from homology"/>
<comment type="catalytic activity">
    <reaction evidence="7">
        <text>a sterol + UDP-alpha-D-glucose = a sterol 3-beta-D-glucoside + UDP + H(+)</text>
        <dbReference type="Rhea" id="RHEA:22724"/>
        <dbReference type="ChEBI" id="CHEBI:15378"/>
        <dbReference type="ChEBI" id="CHEBI:15889"/>
        <dbReference type="ChEBI" id="CHEBI:37424"/>
        <dbReference type="ChEBI" id="CHEBI:58223"/>
        <dbReference type="ChEBI" id="CHEBI:58885"/>
        <dbReference type="EC" id="2.4.1.173"/>
    </reaction>
    <physiologicalReaction direction="left-to-right" evidence="7">
        <dbReference type="Rhea" id="RHEA:22725"/>
    </physiologicalReaction>
</comment>
<dbReference type="FunFam" id="3.40.50.2000:FF:000029">
    <property type="entry name" value="Sterol 3-beta-glucosyltransferase"/>
    <property type="match status" value="1"/>
</dbReference>
<dbReference type="InterPro" id="IPR011993">
    <property type="entry name" value="PH-like_dom_sf"/>
</dbReference>
<feature type="domain" description="PH" evidence="9">
    <location>
        <begin position="205"/>
        <end position="309"/>
    </location>
</feature>
<dbReference type="InterPro" id="IPR050426">
    <property type="entry name" value="Glycosyltransferase_28"/>
</dbReference>
<dbReference type="EMBL" id="JACAZE010000024">
    <property type="protein sequence ID" value="KAF7291557.1"/>
    <property type="molecule type" value="Genomic_DNA"/>
</dbReference>
<dbReference type="SMART" id="SM00233">
    <property type="entry name" value="PH"/>
    <property type="match status" value="1"/>
</dbReference>
<dbReference type="PANTHER" id="PTHR48050">
    <property type="entry name" value="STEROL 3-BETA-GLUCOSYLTRANSFERASE"/>
    <property type="match status" value="1"/>
</dbReference>
<comment type="catalytic activity">
    <reaction evidence="6">
        <text>ergosterol + UDP-alpha-D-glucose = ergosteryl 3-beta-D-glucoside + UDP + H(+)</text>
        <dbReference type="Rhea" id="RHEA:61836"/>
        <dbReference type="ChEBI" id="CHEBI:15378"/>
        <dbReference type="ChEBI" id="CHEBI:16933"/>
        <dbReference type="ChEBI" id="CHEBI:52973"/>
        <dbReference type="ChEBI" id="CHEBI:58223"/>
        <dbReference type="ChEBI" id="CHEBI:58885"/>
    </reaction>
    <physiologicalReaction direction="left-to-right" evidence="6">
        <dbReference type="Rhea" id="RHEA:61837"/>
    </physiologicalReaction>
</comment>
<dbReference type="InterPro" id="IPR010610">
    <property type="entry name" value="EryCIII-like_C"/>
</dbReference>
<dbReference type="Gene3D" id="3.40.50.2000">
    <property type="entry name" value="Glycogen Phosphorylase B"/>
    <property type="match status" value="2"/>
</dbReference>
<evidence type="ECO:0000256" key="7">
    <source>
        <dbReference type="ARBA" id="ARBA00049453"/>
    </source>
</evidence>
<feature type="compositionally biased region" description="Acidic residues" evidence="8">
    <location>
        <begin position="102"/>
        <end position="117"/>
    </location>
</feature>
<evidence type="ECO:0000256" key="6">
    <source>
        <dbReference type="ARBA" id="ARBA00047886"/>
    </source>
</evidence>
<dbReference type="Pfam" id="PF03033">
    <property type="entry name" value="Glyco_transf_28"/>
    <property type="match status" value="1"/>
</dbReference>
<dbReference type="SUPFAM" id="SSF50729">
    <property type="entry name" value="PH domain-like"/>
    <property type="match status" value="1"/>
</dbReference>
<dbReference type="InterPro" id="IPR001849">
    <property type="entry name" value="PH_domain"/>
</dbReference>
<comment type="similarity">
    <text evidence="1">Belongs to the glycosyltransferase 28 family.</text>
</comment>
<dbReference type="AlphaFoldDB" id="A0A8H6VRP5"/>
<comment type="caution">
    <text evidence="10">The sequence shown here is derived from an EMBL/GenBank/DDBJ whole genome shotgun (WGS) entry which is preliminary data.</text>
</comment>
<organism evidence="10 11">
    <name type="scientific">Mycena chlorophos</name>
    <name type="common">Agaric fungus</name>
    <name type="synonym">Agaricus chlorophos</name>
    <dbReference type="NCBI Taxonomy" id="658473"/>
    <lineage>
        <taxon>Eukaryota</taxon>
        <taxon>Fungi</taxon>
        <taxon>Dikarya</taxon>
        <taxon>Basidiomycota</taxon>
        <taxon>Agaricomycotina</taxon>
        <taxon>Agaricomycetes</taxon>
        <taxon>Agaricomycetidae</taxon>
        <taxon>Agaricales</taxon>
        <taxon>Marasmiineae</taxon>
        <taxon>Mycenaceae</taxon>
        <taxon>Mycena</taxon>
    </lineage>
</organism>
<keyword evidence="4 10" id="KW-0808">Transferase</keyword>
<evidence type="ECO:0000313" key="10">
    <source>
        <dbReference type="EMBL" id="KAF7291557.1"/>
    </source>
</evidence>
<dbReference type="GO" id="GO:0016125">
    <property type="term" value="P:sterol metabolic process"/>
    <property type="evidence" value="ECO:0007669"/>
    <property type="project" value="TreeGrafter"/>
</dbReference>
<reference evidence="10" key="1">
    <citation type="submission" date="2020-05" db="EMBL/GenBank/DDBJ databases">
        <title>Mycena genomes resolve the evolution of fungal bioluminescence.</title>
        <authorList>
            <person name="Tsai I.J."/>
        </authorList>
    </citation>
    <scope>NUCLEOTIDE SEQUENCE</scope>
    <source>
        <strain evidence="10">110903Hualien_Pintung</strain>
    </source>
</reference>
<feature type="region of interest" description="Disordered" evidence="8">
    <location>
        <begin position="1"/>
        <end position="26"/>
    </location>
</feature>
<dbReference type="EC" id="2.4.1.173" evidence="2"/>
<name>A0A8H6VRP5_MYCCL</name>
<evidence type="ECO:0000313" key="11">
    <source>
        <dbReference type="Proteomes" id="UP000613580"/>
    </source>
</evidence>
<dbReference type="OrthoDB" id="10261837at2759"/>
<evidence type="ECO:0000256" key="1">
    <source>
        <dbReference type="ARBA" id="ARBA00006962"/>
    </source>
</evidence>
<feature type="compositionally biased region" description="Low complexity" evidence="8">
    <location>
        <begin position="549"/>
        <end position="570"/>
    </location>
</feature>
<evidence type="ECO:0000256" key="5">
    <source>
        <dbReference type="ARBA" id="ARBA00029843"/>
    </source>
</evidence>
<dbReference type="InterPro" id="IPR004276">
    <property type="entry name" value="GlycoTrans_28_N"/>
</dbReference>
<keyword evidence="11" id="KW-1185">Reference proteome</keyword>
<evidence type="ECO:0000259" key="9">
    <source>
        <dbReference type="SMART" id="SM00233"/>
    </source>
</evidence>
<dbReference type="Gene3D" id="2.30.29.30">
    <property type="entry name" value="Pleckstrin-homology domain (PH domain)/Phosphotyrosine-binding domain (PTB)"/>
    <property type="match status" value="1"/>
</dbReference>
<keyword evidence="3" id="KW-0328">Glycosyltransferase</keyword>
<dbReference type="SUPFAM" id="SSF53756">
    <property type="entry name" value="UDP-Glycosyltransferase/glycogen phosphorylase"/>
    <property type="match status" value="1"/>
</dbReference>
<feature type="compositionally biased region" description="Polar residues" evidence="8">
    <location>
        <begin position="87"/>
        <end position="100"/>
    </location>
</feature>
<evidence type="ECO:0000256" key="8">
    <source>
        <dbReference type="SAM" id="MobiDB-lite"/>
    </source>
</evidence>
<dbReference type="CDD" id="cd03784">
    <property type="entry name" value="GT1_Gtf-like"/>
    <property type="match status" value="1"/>
</dbReference>
<feature type="region of interest" description="Disordered" evidence="8">
    <location>
        <begin position="533"/>
        <end position="590"/>
    </location>
</feature>
<accession>A0A8H6VRP5</accession>
<sequence>MATAIERAETTGSADDDSLNSPTPVTSTDLFYSEALAFEGILAEHGLIEGRRDSESVNGFEELVAKHLTPEEVAAVSQATKLAATGQKPSWTPSRTSSFLTEEPESYEDDADAEESSLPDVEPIINRASTLETDQWTFDAQTVVSMLIDEFGALAPEGEEEKLILETDGALAKEVAIFGVIHLTTHRLAFHASLMDANPTSPTAIIRAGPVTIHRPGWRTKKRMWLELSHDMMCSYTSSKDKDRLKPLRTILLSAIRDVIVDPARPRCVQLTFDPQLMTHQRMSGLAEFDTEESAQEWRRELEGALFLYRHRRKQAVDSANSDDGIRWSCPLSHLHSAEFLDPNVPGMATLNIDVGLSEPRRVHMGTIYYLPAWAKLPEVLENYKAFRRTHPSDLDETPVFVDLGPITFMDSTPTIPVSDMKENIVRKVLGLSTEQTFWMTKARLFRTLASGGVFVVTEHYVGFWCKFLTQVDAQYRLHISIVQKAKPFKMLRNCSYGLALELEGHPDLRFQFRTTEARDEAMDLVNAVIKQAAAKPKPKPSSKPPSLAPSGSSTPSSSSTPSGTSTPTLIDTDSWETHHPSTPSRSMTGLFSPLARTFAAAHQSGAQPGLKGGLPKAINIPPQFIVAADKKRHFVCLTIGSRGDVQPYIALGLGLMKEGHTVTIVTHDEYKPWVESFGIMHKQAGGDPGALMKLSVENKMFSPEFFKESLQNFRPWLDQLLIDSWESCQGADVLLESPSAMAGIHIAEALNIPYFRTFTMPWTKTAEFPHAFLSPPVESPTFNAASYVLFNSVMWAATSGQINRWRKNTLQIPATDASHMDVSKVAFVYNFSAAVVPKPLDWGDVINVSGYWFLDNPEGATWAPPDDLVRWMDKARADEKPIVYIGFGSITVPHPNKVTARIVKAVVKSGVRAIISKGWSARMSKGSDKDPEVEIPEECFVVNSIPHDWLFQRIDAAMHHGGAGTTGASLRAGIPTLIKPWFGDQFFWASRVQTLGAGLRVHSLHVNDLADALTTATTDRVMKEKAAAVGEKIRAEDGVHTAIHTIYTYMEHATSFIEKIRDHSHH</sequence>
<dbReference type="GO" id="GO:0016906">
    <property type="term" value="F:sterol 3-beta-glucosyltransferase activity"/>
    <property type="evidence" value="ECO:0007669"/>
    <property type="project" value="UniProtKB-EC"/>
</dbReference>
<feature type="region of interest" description="Disordered" evidence="8">
    <location>
        <begin position="79"/>
        <end position="119"/>
    </location>
</feature>